<accession>A0A1X7KFJ5</accession>
<keyword evidence="1" id="KW-1133">Transmembrane helix</keyword>
<evidence type="ECO:0008006" key="4">
    <source>
        <dbReference type="Google" id="ProtNLM"/>
    </source>
</evidence>
<evidence type="ECO:0000313" key="3">
    <source>
        <dbReference type="Proteomes" id="UP000193244"/>
    </source>
</evidence>
<organism evidence="2 3">
    <name type="scientific">Agreia pratensis</name>
    <dbReference type="NCBI Taxonomy" id="150121"/>
    <lineage>
        <taxon>Bacteria</taxon>
        <taxon>Bacillati</taxon>
        <taxon>Actinomycetota</taxon>
        <taxon>Actinomycetes</taxon>
        <taxon>Micrococcales</taxon>
        <taxon>Microbacteriaceae</taxon>
        <taxon>Agreia</taxon>
    </lineage>
</organism>
<reference evidence="3" key="1">
    <citation type="submission" date="2017-04" db="EMBL/GenBank/DDBJ databases">
        <authorList>
            <person name="Varghese N."/>
            <person name="Submissions S."/>
        </authorList>
    </citation>
    <scope>NUCLEOTIDE SEQUENCE [LARGE SCALE GENOMIC DNA]</scope>
    <source>
        <strain evidence="3">VKM Ac-2510</strain>
    </source>
</reference>
<dbReference type="RefSeq" id="WP_085486411.1">
    <property type="nucleotide sequence ID" value="NZ_FXAY01000004.1"/>
</dbReference>
<dbReference type="OrthoDB" id="5125638at2"/>
<proteinExistence type="predicted"/>
<gene>
    <name evidence="2" type="ORF">SAMN06296010_2459</name>
</gene>
<protein>
    <recommendedName>
        <fullName evidence="4">DUF3592 domain-containing protein</fullName>
    </recommendedName>
</protein>
<dbReference type="EMBL" id="FXAY01000004">
    <property type="protein sequence ID" value="SMG40085.1"/>
    <property type="molecule type" value="Genomic_DNA"/>
</dbReference>
<keyword evidence="1" id="KW-0812">Transmembrane</keyword>
<dbReference type="Proteomes" id="UP000193244">
    <property type="component" value="Unassembled WGS sequence"/>
</dbReference>
<evidence type="ECO:0000256" key="1">
    <source>
        <dbReference type="SAM" id="Phobius"/>
    </source>
</evidence>
<feature type="transmembrane region" description="Helical" evidence="1">
    <location>
        <begin position="14"/>
        <end position="32"/>
    </location>
</feature>
<feature type="transmembrane region" description="Helical" evidence="1">
    <location>
        <begin position="121"/>
        <end position="143"/>
    </location>
</feature>
<keyword evidence="3" id="KW-1185">Reference proteome</keyword>
<sequence>MTTPLDAASLVLELLSWIGLGLGVPLLIAGYVRRLAFSGWTETMAVIVARHPTPDAPHGDVVEPHVFRWLGDDGHLYELPADTEETAHLVEGDDVTVFVNPRRPEQARTDPAHREGHLLRLLGYIFTGVGAASVVLSIVIAVIE</sequence>
<name>A0A1X7KFJ5_9MICO</name>
<keyword evidence="1" id="KW-0472">Membrane</keyword>
<dbReference type="STRING" id="150121.SAMN06296010_2459"/>
<dbReference type="AlphaFoldDB" id="A0A1X7KFJ5"/>
<evidence type="ECO:0000313" key="2">
    <source>
        <dbReference type="EMBL" id="SMG40085.1"/>
    </source>
</evidence>